<dbReference type="AlphaFoldDB" id="A0A2R5FCE2"/>
<evidence type="ECO:0000313" key="3">
    <source>
        <dbReference type="EMBL" id="GBG15877.1"/>
    </source>
</evidence>
<dbReference type="InterPro" id="IPR022053">
    <property type="entry name" value="DUF3613"/>
</dbReference>
<evidence type="ECO:0000313" key="4">
    <source>
        <dbReference type="Proteomes" id="UP000245081"/>
    </source>
</evidence>
<proteinExistence type="predicted"/>
<reference evidence="3 4" key="1">
    <citation type="journal article" date="2018" name="Environ. Microbiol.">
        <title>Isolation and genomic characterization of Novimethylophilus kurashikiensis gen. nov. sp. nov., a new lanthanide-dependent methylotrophic species of Methylophilaceae.</title>
        <authorList>
            <person name="Lv H."/>
            <person name="Sahin N."/>
            <person name="Tani A."/>
        </authorList>
    </citation>
    <scope>NUCLEOTIDE SEQUENCE [LARGE SCALE GENOMIC DNA]</scope>
    <source>
        <strain evidence="3 4">La2-4</strain>
    </source>
</reference>
<protein>
    <recommendedName>
        <fullName evidence="5">DUF3613 domain-containing protein</fullName>
    </recommendedName>
</protein>
<organism evidence="3 4">
    <name type="scientific">Novimethylophilus kurashikiensis</name>
    <dbReference type="NCBI Taxonomy" id="1825523"/>
    <lineage>
        <taxon>Bacteria</taxon>
        <taxon>Pseudomonadati</taxon>
        <taxon>Pseudomonadota</taxon>
        <taxon>Betaproteobacteria</taxon>
        <taxon>Nitrosomonadales</taxon>
        <taxon>Methylophilaceae</taxon>
        <taxon>Novimethylophilus</taxon>
    </lineage>
</organism>
<gene>
    <name evidence="3" type="ORF">NMK_3495</name>
</gene>
<name>A0A2R5FCE2_9PROT</name>
<feature type="chain" id="PRO_5015349363" description="DUF3613 domain-containing protein" evidence="2">
    <location>
        <begin position="22"/>
        <end position="89"/>
    </location>
</feature>
<feature type="region of interest" description="Disordered" evidence="1">
    <location>
        <begin position="43"/>
        <end position="62"/>
    </location>
</feature>
<feature type="compositionally biased region" description="Low complexity" evidence="1">
    <location>
        <begin position="44"/>
        <end position="55"/>
    </location>
</feature>
<sequence length="89" mass="9889">MRPSASWIALILSVLAIPAYAEEPPPPAQPQQEPPATRQWLELQRSGQAASQQRQTLSGEAMSKIHERYIKSFTHPIPASYEHAQGSNK</sequence>
<evidence type="ECO:0008006" key="5">
    <source>
        <dbReference type="Google" id="ProtNLM"/>
    </source>
</evidence>
<keyword evidence="4" id="KW-1185">Reference proteome</keyword>
<evidence type="ECO:0000256" key="2">
    <source>
        <dbReference type="SAM" id="SignalP"/>
    </source>
</evidence>
<dbReference type="OrthoDB" id="8797260at2"/>
<keyword evidence="2" id="KW-0732">Signal</keyword>
<dbReference type="RefSeq" id="WP_109017027.1">
    <property type="nucleotide sequence ID" value="NZ_BDOQ01000022.1"/>
</dbReference>
<dbReference type="Pfam" id="PF12266">
    <property type="entry name" value="DUF3613"/>
    <property type="match status" value="1"/>
</dbReference>
<dbReference type="Proteomes" id="UP000245081">
    <property type="component" value="Unassembled WGS sequence"/>
</dbReference>
<dbReference type="EMBL" id="BDOQ01000022">
    <property type="protein sequence ID" value="GBG15877.1"/>
    <property type="molecule type" value="Genomic_DNA"/>
</dbReference>
<accession>A0A2R5FCE2</accession>
<comment type="caution">
    <text evidence="3">The sequence shown here is derived from an EMBL/GenBank/DDBJ whole genome shotgun (WGS) entry which is preliminary data.</text>
</comment>
<evidence type="ECO:0000256" key="1">
    <source>
        <dbReference type="SAM" id="MobiDB-lite"/>
    </source>
</evidence>
<feature type="signal peptide" evidence="2">
    <location>
        <begin position="1"/>
        <end position="21"/>
    </location>
</feature>